<protein>
    <recommendedName>
        <fullName evidence="3">Tr-type G domain-containing protein</fullName>
    </recommendedName>
</protein>
<dbReference type="Pfam" id="PF25118">
    <property type="entry name" value="EFL1"/>
    <property type="match status" value="1"/>
</dbReference>
<dbReference type="SMART" id="SM00838">
    <property type="entry name" value="EFG_C"/>
    <property type="match status" value="1"/>
</dbReference>
<dbReference type="SUPFAM" id="SSF54211">
    <property type="entry name" value="Ribosomal protein S5 domain 2-like"/>
    <property type="match status" value="1"/>
</dbReference>
<dbReference type="Gene3D" id="3.30.70.240">
    <property type="match status" value="1"/>
</dbReference>
<dbReference type="InterPro" id="IPR020568">
    <property type="entry name" value="Ribosomal_Su5_D2-typ_SF"/>
</dbReference>
<dbReference type="PRINTS" id="PR00315">
    <property type="entry name" value="ELONGATNFCT"/>
</dbReference>
<dbReference type="Gene3D" id="3.40.50.300">
    <property type="entry name" value="P-loop containing nucleotide triphosphate hydrolases"/>
    <property type="match status" value="1"/>
</dbReference>
<dbReference type="Gene3D" id="2.40.30.10">
    <property type="entry name" value="Translation factors"/>
    <property type="match status" value="1"/>
</dbReference>
<dbReference type="InterPro" id="IPR014721">
    <property type="entry name" value="Ribsml_uS5_D2-typ_fold_subgr"/>
</dbReference>
<dbReference type="SUPFAM" id="SSF54980">
    <property type="entry name" value="EF-G C-terminal domain-like"/>
    <property type="match status" value="2"/>
</dbReference>
<accession>A0ABQ9IFB1</accession>
<feature type="domain" description="Tr-type G" evidence="3">
    <location>
        <begin position="20"/>
        <end position="265"/>
    </location>
</feature>
<dbReference type="InterPro" id="IPR027417">
    <property type="entry name" value="P-loop_NTPase"/>
</dbReference>
<dbReference type="InterPro" id="IPR000795">
    <property type="entry name" value="T_Tr_GTP-bd_dom"/>
</dbReference>
<dbReference type="InterPro" id="IPR005225">
    <property type="entry name" value="Small_GTP-bd"/>
</dbReference>
<dbReference type="CDD" id="cd16268">
    <property type="entry name" value="EF2_II"/>
    <property type="match status" value="1"/>
</dbReference>
<dbReference type="Pfam" id="PF00009">
    <property type="entry name" value="GTP_EFTU"/>
    <property type="match status" value="1"/>
</dbReference>
<reference evidence="4 5" key="1">
    <citation type="submission" date="2023-02" db="EMBL/GenBank/DDBJ databases">
        <title>LHISI_Scaffold_Assembly.</title>
        <authorList>
            <person name="Stuart O.P."/>
            <person name="Cleave R."/>
            <person name="Magrath M.J.L."/>
            <person name="Mikheyev A.S."/>
        </authorList>
    </citation>
    <scope>NUCLEOTIDE SEQUENCE [LARGE SCALE GENOMIC DNA]</scope>
    <source>
        <strain evidence="4">Daus_M_001</strain>
        <tissue evidence="4">Leg muscle</tissue>
    </source>
</reference>
<dbReference type="EMBL" id="JARBHB010000001">
    <property type="protein sequence ID" value="KAJ8895349.1"/>
    <property type="molecule type" value="Genomic_DNA"/>
</dbReference>
<keyword evidence="5" id="KW-1185">Reference proteome</keyword>
<dbReference type="Gene3D" id="3.90.1430.10">
    <property type="entry name" value="Yeast translation eEF2 (G' domain)"/>
    <property type="match status" value="1"/>
</dbReference>
<sequence length="1056" mass="117286">MIRKGVEEEFGQIGERYETSSPGGSLIAAHVDHGKTTLADSLVATNGVISPKMAGKLRYMDSRKDEQERGITMKSSSIALMHSREENDYLINMIDSPGHVDFSSEVSTAVRLCDGAIVVVDVVEGVCPQTKVALRQAWLENICPVLVLNKIDRLVLEMKLSPLDAYIHLAQVLEQINAVMGELFMTEVLGRTEVTAKTSDAEKSCENNVYDWSTGLEDEDDSNLYFAPELGNVVFASAIDGWGFRIENFAKLFAVKLGVSESTLKKTLWGDFYLQGKTKRIMKGASVKAKKPLFVQFVLENLWAVYEAIVVRKDKDKLDKIVSSLNIKLSARDQRHTVGKVQLQAVCSQWLPLAKNVLDMVCSQLPPPNQVTKERAEKLMCSASLRFDSLPSESQDLRTAFVECCSSESAPLIVFISKMIPVERRNLPENRPQPLTAAVLKERREEARRRHAEKLEHDKAIIAPNRPTPVVNGFASKETDCDKDLPEKTITDENDNIFVAFARVFSGTIRKGQEVYVLGPKHNPHVALEQMKSGFEIDTKATLKDLSAGNIVGIGGLEDHVLKTATISSTVACPPFTELMLMAVPILRVSVEPVHPADMSALKTGLRLLNQADACVQVVIQETGELVLVTAGEVHLERCLDDLRERYAKVDINVSEPIVPFRETIVAPPTVDMVNEAIQDQASSKKFNSNCEDDDSVSENGVVTAWTSNKQSVIRIRAAPLPTTVTTILEKNSSLLKVIDKYCRTKSIQTQHSGELGKPSRDSELSKESINLTDRTLRAIDEMKTELTAAFTEAGAEWEGALDQMWSVGPRRCGPNILLNRVARYKRPPMWEPVQAVESALFQYDSNFVNGFQLATLAGPLCEEPMMGVCFVVEGWTVLELEVDEAQQPYGPLSGQIMSAVKEACRRAFQAQPQRLMMAMYSCHVQVNADVLGRMYAVLGRRHGRVLHGDVLEGSATFSVTAMLPVVESFSFAPEMLKQTSGLASPQLVFSHWEVLDLDPFWAPTTEEEYLHFGEKADSSNHAHKYMEAVRRRKGLSVEAKIVEFAEKQRTLSRKK</sequence>
<dbReference type="Pfam" id="PF14492">
    <property type="entry name" value="EFG_III"/>
    <property type="match status" value="1"/>
</dbReference>
<name>A0ABQ9IFB1_9NEOP</name>
<dbReference type="CDD" id="cd16261">
    <property type="entry name" value="EF2_snRNP_III"/>
    <property type="match status" value="1"/>
</dbReference>
<evidence type="ECO:0000313" key="5">
    <source>
        <dbReference type="Proteomes" id="UP001159363"/>
    </source>
</evidence>
<dbReference type="InterPro" id="IPR035647">
    <property type="entry name" value="EFG_III/V"/>
</dbReference>
<evidence type="ECO:0000259" key="3">
    <source>
        <dbReference type="PROSITE" id="PS51722"/>
    </source>
</evidence>
<keyword evidence="2" id="KW-0342">GTP-binding</keyword>
<dbReference type="NCBIfam" id="TIGR00231">
    <property type="entry name" value="small_GTP"/>
    <property type="match status" value="1"/>
</dbReference>
<evidence type="ECO:0000313" key="4">
    <source>
        <dbReference type="EMBL" id="KAJ8895349.1"/>
    </source>
</evidence>
<dbReference type="Gene3D" id="3.30.70.870">
    <property type="entry name" value="Elongation Factor G (Translational Gtpase), domain 3"/>
    <property type="match status" value="1"/>
</dbReference>
<dbReference type="InterPro" id="IPR000640">
    <property type="entry name" value="EFG_V-like"/>
</dbReference>
<keyword evidence="1" id="KW-0547">Nucleotide-binding</keyword>
<dbReference type="PANTHER" id="PTHR42908">
    <property type="entry name" value="TRANSLATION ELONGATION FACTOR-RELATED"/>
    <property type="match status" value="1"/>
</dbReference>
<evidence type="ECO:0000256" key="2">
    <source>
        <dbReference type="ARBA" id="ARBA00023134"/>
    </source>
</evidence>
<organism evidence="4 5">
    <name type="scientific">Dryococelus australis</name>
    <dbReference type="NCBI Taxonomy" id="614101"/>
    <lineage>
        <taxon>Eukaryota</taxon>
        <taxon>Metazoa</taxon>
        <taxon>Ecdysozoa</taxon>
        <taxon>Arthropoda</taxon>
        <taxon>Hexapoda</taxon>
        <taxon>Insecta</taxon>
        <taxon>Pterygota</taxon>
        <taxon>Neoptera</taxon>
        <taxon>Polyneoptera</taxon>
        <taxon>Phasmatodea</taxon>
        <taxon>Verophasmatodea</taxon>
        <taxon>Anareolatae</taxon>
        <taxon>Phasmatidae</taxon>
        <taxon>Eurycanthinae</taxon>
        <taxon>Dryococelus</taxon>
    </lineage>
</organism>
<comment type="caution">
    <text evidence="4">The sequence shown here is derived from an EMBL/GenBank/DDBJ whole genome shotgun (WGS) entry which is preliminary data.</text>
</comment>
<dbReference type="PANTHER" id="PTHR42908:SF3">
    <property type="entry name" value="ELONGATION FACTOR-LIKE GTPASE 1"/>
    <property type="match status" value="1"/>
</dbReference>
<dbReference type="SUPFAM" id="SSF50447">
    <property type="entry name" value="Translation proteins"/>
    <property type="match status" value="1"/>
</dbReference>
<dbReference type="CDD" id="cd01681">
    <property type="entry name" value="aeEF2_snRNP_like_IV"/>
    <property type="match status" value="1"/>
</dbReference>
<dbReference type="InterPro" id="IPR056752">
    <property type="entry name" value="EFL1"/>
</dbReference>
<dbReference type="InterPro" id="IPR041095">
    <property type="entry name" value="EFG_II"/>
</dbReference>
<dbReference type="InterPro" id="IPR009000">
    <property type="entry name" value="Transl_B-barrel_sf"/>
</dbReference>
<gene>
    <name evidence="4" type="ORF">PR048_000681</name>
</gene>
<dbReference type="SUPFAM" id="SSF52540">
    <property type="entry name" value="P-loop containing nucleoside triphosphate hydrolases"/>
    <property type="match status" value="1"/>
</dbReference>
<dbReference type="Proteomes" id="UP001159363">
    <property type="component" value="Chromosome 1"/>
</dbReference>
<proteinExistence type="predicted"/>
<dbReference type="Pfam" id="PF00679">
    <property type="entry name" value="EFG_C"/>
    <property type="match status" value="1"/>
</dbReference>
<evidence type="ECO:0000256" key="1">
    <source>
        <dbReference type="ARBA" id="ARBA00022741"/>
    </source>
</evidence>
<dbReference type="PROSITE" id="PS51722">
    <property type="entry name" value="G_TR_2"/>
    <property type="match status" value="1"/>
</dbReference>
<dbReference type="Gene3D" id="3.30.230.10">
    <property type="match status" value="1"/>
</dbReference>
<dbReference type="CDD" id="cd04096">
    <property type="entry name" value="eEF2_snRNP_like_C"/>
    <property type="match status" value="1"/>
</dbReference>